<dbReference type="Proteomes" id="UP000191691">
    <property type="component" value="Unassembled WGS sequence"/>
</dbReference>
<evidence type="ECO:0000256" key="1">
    <source>
        <dbReference type="ARBA" id="ARBA00001774"/>
    </source>
</evidence>
<dbReference type="PANTHER" id="PTHR10039">
    <property type="entry name" value="AMELOGENIN"/>
    <property type="match status" value="1"/>
</dbReference>
<organism evidence="4 5">
    <name type="scientific">Penicillium nalgiovense</name>
    <dbReference type="NCBI Taxonomy" id="60175"/>
    <lineage>
        <taxon>Eukaryota</taxon>
        <taxon>Fungi</taxon>
        <taxon>Dikarya</taxon>
        <taxon>Ascomycota</taxon>
        <taxon>Pezizomycotina</taxon>
        <taxon>Eurotiomycetes</taxon>
        <taxon>Eurotiomycetidae</taxon>
        <taxon>Eurotiales</taxon>
        <taxon>Aspergillaceae</taxon>
        <taxon>Penicillium</taxon>
    </lineage>
</organism>
<evidence type="ECO:0000313" key="4">
    <source>
        <dbReference type="EMBL" id="OQE87939.1"/>
    </source>
</evidence>
<accession>A0A1V6YKG2</accession>
<dbReference type="STRING" id="60175.A0A1V6YKG2"/>
<dbReference type="InterPro" id="IPR027417">
    <property type="entry name" value="P-loop_NTPase"/>
</dbReference>
<feature type="domain" description="NACHT" evidence="3">
    <location>
        <begin position="507"/>
        <end position="669"/>
    </location>
</feature>
<dbReference type="Gene3D" id="3.30.200.110">
    <property type="entry name" value="Inositol-pentakisphosphate 2-kinase, N-lobe"/>
    <property type="match status" value="1"/>
</dbReference>
<evidence type="ECO:0000256" key="2">
    <source>
        <dbReference type="ARBA" id="ARBA00022737"/>
    </source>
</evidence>
<dbReference type="GO" id="GO:0035299">
    <property type="term" value="F:inositol-1,3,4,5,6-pentakisphosphate 2-kinase activity"/>
    <property type="evidence" value="ECO:0007669"/>
    <property type="project" value="UniProtKB-EC"/>
</dbReference>
<gene>
    <name evidence="4" type="ORF">PENNAL_c0018G08072</name>
</gene>
<keyword evidence="5" id="KW-1185">Reference proteome</keyword>
<dbReference type="SUPFAM" id="SSF52540">
    <property type="entry name" value="P-loop containing nucleoside triphosphate hydrolases"/>
    <property type="match status" value="1"/>
</dbReference>
<dbReference type="InterPro" id="IPR009286">
    <property type="entry name" value="Ins_P5_2-kin"/>
</dbReference>
<dbReference type="GO" id="GO:0017000">
    <property type="term" value="P:antibiotic biosynthetic process"/>
    <property type="evidence" value="ECO:0007669"/>
    <property type="project" value="UniProtKB-ARBA"/>
</dbReference>
<dbReference type="Gene3D" id="3.40.50.1820">
    <property type="entry name" value="alpha/beta hydrolase"/>
    <property type="match status" value="1"/>
</dbReference>
<dbReference type="InterPro" id="IPR029058">
    <property type="entry name" value="AB_hydrolase_fold"/>
</dbReference>
<keyword evidence="2" id="KW-0677">Repeat</keyword>
<dbReference type="InterPro" id="IPR056884">
    <property type="entry name" value="NPHP3-like_N"/>
</dbReference>
<evidence type="ECO:0000313" key="5">
    <source>
        <dbReference type="Proteomes" id="UP000191691"/>
    </source>
</evidence>
<dbReference type="GO" id="GO:0005524">
    <property type="term" value="F:ATP binding"/>
    <property type="evidence" value="ECO:0007669"/>
    <property type="project" value="InterPro"/>
</dbReference>
<dbReference type="SUPFAM" id="SSF53474">
    <property type="entry name" value="alpha/beta-Hydrolases"/>
    <property type="match status" value="1"/>
</dbReference>
<name>A0A1V6YKG2_PENNA</name>
<dbReference type="PROSITE" id="PS50837">
    <property type="entry name" value="NACHT"/>
    <property type="match status" value="1"/>
</dbReference>
<dbReference type="Gene3D" id="3.40.50.300">
    <property type="entry name" value="P-loop containing nucleotide triphosphate hydrolases"/>
    <property type="match status" value="1"/>
</dbReference>
<dbReference type="InterPro" id="IPR043001">
    <property type="entry name" value="IP5_2-K_N_lobe"/>
</dbReference>
<protein>
    <recommendedName>
        <fullName evidence="3">NACHT domain-containing protein</fullName>
    </recommendedName>
</protein>
<dbReference type="EMBL" id="MOOB01000018">
    <property type="protein sequence ID" value="OQE87939.1"/>
    <property type="molecule type" value="Genomic_DNA"/>
</dbReference>
<proteinExistence type="predicted"/>
<sequence length="814" mass="92160">MTKPNLFELPSGVQLVYLAEGGANVIYRFVRKPILAKKDPKRPLPPPTHDTDHYNLPTQLKGKLLRLRKETPADISYTEIVRNFDTIIRPLFNPEELVDQTLVRLPEGLVASCNEQLRTAELNGARPEKRHGGYLCLHEPFGLLITDMTTAGDPGATLAELKPKWLNQSPSAPATAHRCRTCALRDMKNRESQLLGRKEQRSFCPLDLVSGQYDNVLRATGLIKGCKDRSRLAHILYRNPTLQRLQSLQKTERDVGLHGPAAQSREMSLAMTLRDCTMFIKIPHDERSSVEIRLGDLDLKTGAGGKADYWRDLETRLIEQGCGSGVGQDKDLFDGCFWPADLLSQVFEDVRVLTFGYNSQPVKIFKAGDMGTITQHMLNLLEKLTSERYECEDRPLIFVAHSLDGLLVKGALNESRLYETNTTTTQAKISASCRTVMFFGAPHHGTDLEREFARYLGPIRDSRPPWNILDNNFIVRGSRVFKAGNEMGEWLWKDEFFREWKDVMASSLLLIEGKPGSGKSTLVKRILDSITTRHLLQPDQTGGPLIAYFFYSYRGGSLETSHQTMLQSILYQLLSQEPTKLYPLFRKRYCELMRPNGLDSPNNQGWTKNDLNHILGTLKTVDTGRRIFIFLDGIDESDEDGRRSKILETVVDLCSAKTCIIKALISTRPLSKKNMGVKIIDNRLVLEKHNLNDTSTLVTTELDSITQKDGFHREPARSQIEGVKRYIVEKSAGVFVWVYLVLREIISQEERKGLSLDDLKELQKRVPPELGQLYRNIVKSLDGGESGRDKRSETDQARKILMCVAFCRSHLDIG</sequence>
<dbReference type="AlphaFoldDB" id="A0A1V6YKG2"/>
<dbReference type="PANTHER" id="PTHR10039:SF5">
    <property type="entry name" value="NACHT DOMAIN-CONTAINING PROTEIN"/>
    <property type="match status" value="1"/>
</dbReference>
<comment type="caution">
    <text evidence="4">The sequence shown here is derived from an EMBL/GenBank/DDBJ whole genome shotgun (WGS) entry which is preliminary data.</text>
</comment>
<reference evidence="5" key="1">
    <citation type="journal article" date="2017" name="Nat. Microbiol.">
        <title>Global analysis of biosynthetic gene clusters reveals vast potential of secondary metabolite production in Penicillium species.</title>
        <authorList>
            <person name="Nielsen J.C."/>
            <person name="Grijseels S."/>
            <person name="Prigent S."/>
            <person name="Ji B."/>
            <person name="Dainat J."/>
            <person name="Nielsen K.F."/>
            <person name="Frisvad J.C."/>
            <person name="Workman M."/>
            <person name="Nielsen J."/>
        </authorList>
    </citation>
    <scope>NUCLEOTIDE SEQUENCE [LARGE SCALE GENOMIC DNA]</scope>
    <source>
        <strain evidence="5">IBT 13039</strain>
    </source>
</reference>
<dbReference type="GO" id="GO:0072330">
    <property type="term" value="P:monocarboxylic acid biosynthetic process"/>
    <property type="evidence" value="ECO:0007669"/>
    <property type="project" value="UniProtKB-ARBA"/>
</dbReference>
<dbReference type="Pfam" id="PF24883">
    <property type="entry name" value="NPHP3_N"/>
    <property type="match status" value="1"/>
</dbReference>
<dbReference type="InterPro" id="IPR007111">
    <property type="entry name" value="NACHT_NTPase"/>
</dbReference>
<evidence type="ECO:0000259" key="3">
    <source>
        <dbReference type="PROSITE" id="PS50837"/>
    </source>
</evidence>
<dbReference type="Pfam" id="PF06090">
    <property type="entry name" value="Ins_P5_2-kin"/>
    <property type="match status" value="1"/>
</dbReference>
<comment type="catalytic activity">
    <reaction evidence="1">
        <text>1D-myo-inositol 1,3,4,5,6-pentakisphosphate + ATP = 1D-myo-inositol hexakisphosphate + ADP + H(+)</text>
        <dbReference type="Rhea" id="RHEA:20313"/>
        <dbReference type="ChEBI" id="CHEBI:15378"/>
        <dbReference type="ChEBI" id="CHEBI:30616"/>
        <dbReference type="ChEBI" id="CHEBI:57733"/>
        <dbReference type="ChEBI" id="CHEBI:58130"/>
        <dbReference type="ChEBI" id="CHEBI:456216"/>
        <dbReference type="EC" id="2.7.1.158"/>
    </reaction>
</comment>